<organism evidence="2 3">
    <name type="scientific">Seiridium unicorne</name>
    <dbReference type="NCBI Taxonomy" id="138068"/>
    <lineage>
        <taxon>Eukaryota</taxon>
        <taxon>Fungi</taxon>
        <taxon>Dikarya</taxon>
        <taxon>Ascomycota</taxon>
        <taxon>Pezizomycotina</taxon>
        <taxon>Sordariomycetes</taxon>
        <taxon>Xylariomycetidae</taxon>
        <taxon>Amphisphaeriales</taxon>
        <taxon>Sporocadaceae</taxon>
        <taxon>Seiridium</taxon>
    </lineage>
</organism>
<dbReference type="EMBL" id="JARVKF010000418">
    <property type="protein sequence ID" value="KAK9415216.1"/>
    <property type="molecule type" value="Genomic_DNA"/>
</dbReference>
<proteinExistence type="predicted"/>
<evidence type="ECO:0000313" key="2">
    <source>
        <dbReference type="EMBL" id="KAK9415216.1"/>
    </source>
</evidence>
<protein>
    <submittedName>
        <fullName evidence="2">Uncharacterized protein</fullName>
    </submittedName>
</protein>
<dbReference type="Proteomes" id="UP001408356">
    <property type="component" value="Unassembled WGS sequence"/>
</dbReference>
<feature type="region of interest" description="Disordered" evidence="1">
    <location>
        <begin position="148"/>
        <end position="327"/>
    </location>
</feature>
<keyword evidence="3" id="KW-1185">Reference proteome</keyword>
<name>A0ABR2UKZ2_9PEZI</name>
<feature type="region of interest" description="Disordered" evidence="1">
    <location>
        <begin position="1"/>
        <end position="50"/>
    </location>
</feature>
<evidence type="ECO:0000256" key="1">
    <source>
        <dbReference type="SAM" id="MobiDB-lite"/>
    </source>
</evidence>
<reference evidence="2 3" key="1">
    <citation type="journal article" date="2024" name="J. Plant Pathol.">
        <title>Sequence and assembly of the genome of Seiridium unicorne, isolate CBS 538.82, causal agent of cypress canker disease.</title>
        <authorList>
            <person name="Scali E."/>
            <person name="Rocca G.D."/>
            <person name="Danti R."/>
            <person name="Garbelotto M."/>
            <person name="Barberini S."/>
            <person name="Baroncelli R."/>
            <person name="Emiliani G."/>
        </authorList>
    </citation>
    <scope>NUCLEOTIDE SEQUENCE [LARGE SCALE GENOMIC DNA]</scope>
    <source>
        <strain evidence="2 3">BM-138-508</strain>
    </source>
</reference>
<gene>
    <name evidence="2" type="ORF">SUNI508_02064</name>
</gene>
<accession>A0ABR2UKZ2</accession>
<feature type="compositionally biased region" description="Polar residues" evidence="1">
    <location>
        <begin position="236"/>
        <end position="248"/>
    </location>
</feature>
<evidence type="ECO:0000313" key="3">
    <source>
        <dbReference type="Proteomes" id="UP001408356"/>
    </source>
</evidence>
<feature type="compositionally biased region" description="Basic and acidic residues" evidence="1">
    <location>
        <begin position="292"/>
        <end position="314"/>
    </location>
</feature>
<sequence>MPHRRGAAGYHPTTESEYPSDYAKKNGIEIPHSPSPTPEKMESSAIKKIRPKDENFLTRFVLHRRSRKLKAKSERNEVDYRERWPTVTTLVTQPSDSRFFHDIDKDDLEKSRSAKAKALEAVSTPLEWLADRLGSISEQLGHQVEVADAKAQKKPNMPSSRKGSMKPGGSTHPYDTGVEVGMHGEGDGDKNLNLTLQSPASPPNHAAGTRATKAGTHRRPSQGSARHGFRRRSDRSAASKQSRNTTSPEFEVADTDVGASFDPDADDEDVPDMPKPRSKWKPIAGRRASAYPEKEREQDSPHHRSGVREVEHPDPATAAPATFIHPQRASGSSWFGIAATNS</sequence>
<comment type="caution">
    <text evidence="2">The sequence shown here is derived from an EMBL/GenBank/DDBJ whole genome shotgun (WGS) entry which is preliminary data.</text>
</comment>